<organism evidence="2 3">
    <name type="scientific">Mesobaculum littorinae</name>
    <dbReference type="NCBI Taxonomy" id="2486419"/>
    <lineage>
        <taxon>Bacteria</taxon>
        <taxon>Pseudomonadati</taxon>
        <taxon>Pseudomonadota</taxon>
        <taxon>Alphaproteobacteria</taxon>
        <taxon>Rhodobacterales</taxon>
        <taxon>Roseobacteraceae</taxon>
        <taxon>Mesobaculum</taxon>
    </lineage>
</organism>
<protein>
    <submittedName>
        <fullName evidence="2">Uncharacterized protein</fullName>
    </submittedName>
</protein>
<keyword evidence="3" id="KW-1185">Reference proteome</keyword>
<gene>
    <name evidence="2" type="ORF">EKE94_17915</name>
</gene>
<dbReference type="RefSeq" id="WP_127908010.1">
    <property type="nucleotide sequence ID" value="NZ_RQXX01000010.1"/>
</dbReference>
<accession>A0A438AD34</accession>
<evidence type="ECO:0000313" key="2">
    <source>
        <dbReference type="EMBL" id="RVV96600.1"/>
    </source>
</evidence>
<reference evidence="2 3" key="1">
    <citation type="submission" date="2018-11" db="EMBL/GenBank/DDBJ databases">
        <title>Mesobaculum littorinae gen. nov., sp. nov., isolated from Littorina scabra that represents a novel genus of the order Rhodobacteraceae.</title>
        <authorList>
            <person name="Li F."/>
        </authorList>
    </citation>
    <scope>NUCLEOTIDE SEQUENCE [LARGE SCALE GENOMIC DNA]</scope>
    <source>
        <strain evidence="2 3">M0103</strain>
    </source>
</reference>
<dbReference type="AlphaFoldDB" id="A0A438AD34"/>
<dbReference type="OrthoDB" id="9814620at2"/>
<evidence type="ECO:0000256" key="1">
    <source>
        <dbReference type="SAM" id="MobiDB-lite"/>
    </source>
</evidence>
<proteinExistence type="predicted"/>
<feature type="region of interest" description="Disordered" evidence="1">
    <location>
        <begin position="81"/>
        <end position="100"/>
    </location>
</feature>
<name>A0A438AD34_9RHOB</name>
<sequence length="100" mass="10264">MCWPFHFKDGPLGQRPLGVADGGGQRGTMVRALPGQNGVIAGFRDGAEARVIRGSTGLDLTGLAVTPSLAPILVGEAAAQPSVRRLGSMPTPHRSPDAHG</sequence>
<dbReference type="Proteomes" id="UP000285908">
    <property type="component" value="Unassembled WGS sequence"/>
</dbReference>
<dbReference type="EMBL" id="RQXX01000010">
    <property type="protein sequence ID" value="RVV96600.1"/>
    <property type="molecule type" value="Genomic_DNA"/>
</dbReference>
<evidence type="ECO:0000313" key="3">
    <source>
        <dbReference type="Proteomes" id="UP000285908"/>
    </source>
</evidence>
<comment type="caution">
    <text evidence="2">The sequence shown here is derived from an EMBL/GenBank/DDBJ whole genome shotgun (WGS) entry which is preliminary data.</text>
</comment>